<keyword evidence="2" id="KW-1185">Reference proteome</keyword>
<organism evidence="1 2">
    <name type="scientific">Pyropia yezoensis</name>
    <name type="common">Susabi-nori</name>
    <name type="synonym">Porphyra yezoensis</name>
    <dbReference type="NCBI Taxonomy" id="2788"/>
    <lineage>
        <taxon>Eukaryota</taxon>
        <taxon>Rhodophyta</taxon>
        <taxon>Bangiophyceae</taxon>
        <taxon>Bangiales</taxon>
        <taxon>Bangiaceae</taxon>
        <taxon>Pyropia</taxon>
    </lineage>
</organism>
<accession>A0ACC3BQ21</accession>
<sequence length="227" mass="23194">MLIYSFHLSLLNLSKSNAVLFYCNLLNVSSAVCSATAAAAAATAAAATARAAAAAATNADASAGTAAAARGAAVGNGLGATTEASPIPVAAPGAAAPAAASNTARDRLARRAFQYAVRLLTERASRANAPLDLLHKTSLGTRSSRYTTAAAMVSRSRLVNVSSGFKLFSTVRVCPFASSASVEEMLRSESVKTLHLHQRGWGRTHRADSRVGVLGQHNPTPPVGVAH</sequence>
<proteinExistence type="predicted"/>
<dbReference type="EMBL" id="CM020618">
    <property type="protein sequence ID" value="KAK1859572.1"/>
    <property type="molecule type" value="Genomic_DNA"/>
</dbReference>
<dbReference type="Proteomes" id="UP000798662">
    <property type="component" value="Chromosome 1"/>
</dbReference>
<gene>
    <name evidence="1" type="ORF">I4F81_002167</name>
</gene>
<reference evidence="1" key="1">
    <citation type="submission" date="2019-11" db="EMBL/GenBank/DDBJ databases">
        <title>Nori genome reveals adaptations in red seaweeds to the harsh intertidal environment.</title>
        <authorList>
            <person name="Wang D."/>
            <person name="Mao Y."/>
        </authorList>
    </citation>
    <scope>NUCLEOTIDE SEQUENCE</scope>
    <source>
        <tissue evidence="1">Gametophyte</tissue>
    </source>
</reference>
<evidence type="ECO:0000313" key="2">
    <source>
        <dbReference type="Proteomes" id="UP000798662"/>
    </source>
</evidence>
<comment type="caution">
    <text evidence="1">The sequence shown here is derived from an EMBL/GenBank/DDBJ whole genome shotgun (WGS) entry which is preliminary data.</text>
</comment>
<protein>
    <submittedName>
        <fullName evidence="1">Uncharacterized protein</fullName>
    </submittedName>
</protein>
<evidence type="ECO:0000313" key="1">
    <source>
        <dbReference type="EMBL" id="KAK1859572.1"/>
    </source>
</evidence>
<name>A0ACC3BQ21_PYRYE</name>